<evidence type="ECO:0000313" key="2">
    <source>
        <dbReference type="EMBL" id="VDN14010.1"/>
    </source>
</evidence>
<evidence type="ECO:0000313" key="3">
    <source>
        <dbReference type="Proteomes" id="UP000281553"/>
    </source>
</evidence>
<gene>
    <name evidence="2" type="ORF">DILT_LOCUS9841</name>
</gene>
<sequence>MQLTDEEFASLRECWCGEIHDHFKPRSGRTEYDLIRRRKQELQHAQDIRRHYEEKLERVNKLYMDLQALDKQIRKCNGCTHPPTDECIRCASSRYLAAGSASRRRQDGPRINPTATPLHEKSQLDVNAIETSVLVKRGQIKRLLNVGHFRNKKYLPVKLRCHACGAVSQVNIAAAMNGSCIRGGSSTRSLPFREKMLPRWLIQRRRAGSPDLEKLVATSSSDTNFKNEAYMAASVDSMGSRYCPTMIASQDVAGGKRLEVEPVKSADVPEQVVPRKQDVESPVVENLRHKSPRACNALHLPIVYGRQIVGC</sequence>
<organism evidence="2 3">
    <name type="scientific">Dibothriocephalus latus</name>
    <name type="common">Fish tapeworm</name>
    <name type="synonym">Diphyllobothrium latum</name>
    <dbReference type="NCBI Taxonomy" id="60516"/>
    <lineage>
        <taxon>Eukaryota</taxon>
        <taxon>Metazoa</taxon>
        <taxon>Spiralia</taxon>
        <taxon>Lophotrochozoa</taxon>
        <taxon>Platyhelminthes</taxon>
        <taxon>Cestoda</taxon>
        <taxon>Eucestoda</taxon>
        <taxon>Diphyllobothriidea</taxon>
        <taxon>Diphyllobothriidae</taxon>
        <taxon>Dibothriocephalus</taxon>
    </lineage>
</organism>
<proteinExistence type="predicted"/>
<accession>A0A3P7LKT5</accession>
<dbReference type="EMBL" id="UYRU01058009">
    <property type="protein sequence ID" value="VDN14010.1"/>
    <property type="molecule type" value="Genomic_DNA"/>
</dbReference>
<keyword evidence="3" id="KW-1185">Reference proteome</keyword>
<evidence type="ECO:0000256" key="1">
    <source>
        <dbReference type="SAM" id="Coils"/>
    </source>
</evidence>
<reference evidence="2 3" key="1">
    <citation type="submission" date="2018-11" db="EMBL/GenBank/DDBJ databases">
        <authorList>
            <consortium name="Pathogen Informatics"/>
        </authorList>
    </citation>
    <scope>NUCLEOTIDE SEQUENCE [LARGE SCALE GENOMIC DNA]</scope>
</reference>
<dbReference type="OrthoDB" id="339325at2759"/>
<keyword evidence="1" id="KW-0175">Coiled coil</keyword>
<dbReference type="AlphaFoldDB" id="A0A3P7LKT5"/>
<protein>
    <submittedName>
        <fullName evidence="2">Uncharacterized protein</fullName>
    </submittedName>
</protein>
<feature type="coiled-coil region" evidence="1">
    <location>
        <begin position="35"/>
        <end position="72"/>
    </location>
</feature>
<dbReference type="Proteomes" id="UP000281553">
    <property type="component" value="Unassembled WGS sequence"/>
</dbReference>
<name>A0A3P7LKT5_DIBLA</name>